<keyword evidence="1" id="KW-0472">Membrane</keyword>
<protein>
    <submittedName>
        <fullName evidence="3">Phage holin family protein</fullName>
    </submittedName>
</protein>
<evidence type="ECO:0000313" key="4">
    <source>
        <dbReference type="Proteomes" id="UP000248798"/>
    </source>
</evidence>
<feature type="transmembrane region" description="Helical" evidence="1">
    <location>
        <begin position="87"/>
        <end position="108"/>
    </location>
</feature>
<evidence type="ECO:0000313" key="5">
    <source>
        <dbReference type="Proteomes" id="UP000293902"/>
    </source>
</evidence>
<dbReference type="AlphaFoldDB" id="A0A328FEE9"/>
<dbReference type="PANTHER" id="PTHR37309">
    <property type="entry name" value="SLR0284 PROTEIN"/>
    <property type="match status" value="1"/>
</dbReference>
<reference evidence="2 5" key="2">
    <citation type="submission" date="2019-02" db="EMBL/GenBank/DDBJ databases">
        <title>Complete genome sequence of Desulfobacter hydrogenophilus AcRS1.</title>
        <authorList>
            <person name="Marietou A."/>
            <person name="Lund M.B."/>
            <person name="Marshall I.P.G."/>
            <person name="Schreiber L."/>
            <person name="Jorgensen B."/>
        </authorList>
    </citation>
    <scope>NUCLEOTIDE SEQUENCE [LARGE SCALE GENOMIC DNA]</scope>
    <source>
        <strain evidence="2 5">AcRS1</strain>
    </source>
</reference>
<dbReference type="RefSeq" id="WP_111957658.1">
    <property type="nucleotide sequence ID" value="NZ_CP036313.1"/>
</dbReference>
<name>A0A328FEE9_9BACT</name>
<keyword evidence="5" id="KW-1185">Reference proteome</keyword>
<feature type="transmembrane region" description="Helical" evidence="1">
    <location>
        <begin position="29"/>
        <end position="49"/>
    </location>
</feature>
<organism evidence="3 4">
    <name type="scientific">Desulfobacter hydrogenophilus</name>
    <dbReference type="NCBI Taxonomy" id="2291"/>
    <lineage>
        <taxon>Bacteria</taxon>
        <taxon>Pseudomonadati</taxon>
        <taxon>Thermodesulfobacteriota</taxon>
        <taxon>Desulfobacteria</taxon>
        <taxon>Desulfobacterales</taxon>
        <taxon>Desulfobacteraceae</taxon>
        <taxon>Desulfobacter</taxon>
    </lineage>
</organism>
<gene>
    <name evidence="3" type="ORF">DO021_13840</name>
    <name evidence="2" type="ORF">EYB58_17190</name>
</gene>
<sequence length="111" mass="12534">MLINLLILSVAVFLVANFLPGIQVKHFGTAIMVAIVYSLINFFFGWLLILLSLPFIIITFGLFKLVINAVLLWLTDKMLDDFQIKDFFTTFIAALCITLVDSIIKWGMASM</sequence>
<dbReference type="InterPro" id="IPR007165">
    <property type="entry name" value="Phage_holin_4_2"/>
</dbReference>
<evidence type="ECO:0000313" key="3">
    <source>
        <dbReference type="EMBL" id="RAM01435.1"/>
    </source>
</evidence>
<dbReference type="EMBL" id="QLNI01000027">
    <property type="protein sequence ID" value="RAM01435.1"/>
    <property type="molecule type" value="Genomic_DNA"/>
</dbReference>
<dbReference type="Proteomes" id="UP000293902">
    <property type="component" value="Chromosome"/>
</dbReference>
<keyword evidence="1" id="KW-1133">Transmembrane helix</keyword>
<accession>A0A328FEE9</accession>
<dbReference type="Proteomes" id="UP000248798">
    <property type="component" value="Unassembled WGS sequence"/>
</dbReference>
<feature type="transmembrane region" description="Helical" evidence="1">
    <location>
        <begin position="55"/>
        <end position="75"/>
    </location>
</feature>
<feature type="transmembrane region" description="Helical" evidence="1">
    <location>
        <begin position="6"/>
        <end position="22"/>
    </location>
</feature>
<proteinExistence type="predicted"/>
<dbReference type="Pfam" id="PF04020">
    <property type="entry name" value="Phage_holin_4_2"/>
    <property type="match status" value="1"/>
</dbReference>
<evidence type="ECO:0000313" key="2">
    <source>
        <dbReference type="EMBL" id="QBH14507.1"/>
    </source>
</evidence>
<keyword evidence="1" id="KW-0812">Transmembrane</keyword>
<dbReference type="EMBL" id="CP036313">
    <property type="protein sequence ID" value="QBH14507.1"/>
    <property type="molecule type" value="Genomic_DNA"/>
</dbReference>
<dbReference type="OrthoDB" id="6402664at2"/>
<dbReference type="PANTHER" id="PTHR37309:SF1">
    <property type="entry name" value="SLR0284 PROTEIN"/>
    <property type="match status" value="1"/>
</dbReference>
<reference evidence="3 4" key="1">
    <citation type="submission" date="2018-06" db="EMBL/GenBank/DDBJ databases">
        <title>Complete Genome Sequence of Desulfobacter hydrogenophilus (DSM3380).</title>
        <authorList>
            <person name="Marietou A."/>
            <person name="Schreiber L."/>
            <person name="Marshall I."/>
            <person name="Jorgensen B."/>
        </authorList>
    </citation>
    <scope>NUCLEOTIDE SEQUENCE [LARGE SCALE GENOMIC DNA]</scope>
    <source>
        <strain evidence="3 4">DSM 3380</strain>
    </source>
</reference>
<evidence type="ECO:0000256" key="1">
    <source>
        <dbReference type="SAM" id="Phobius"/>
    </source>
</evidence>